<keyword evidence="3" id="KW-0328">Glycosyltransferase</keyword>
<evidence type="ECO:0000256" key="3">
    <source>
        <dbReference type="ARBA" id="ARBA00022676"/>
    </source>
</evidence>
<dbReference type="Proteomes" id="UP001484239">
    <property type="component" value="Unassembled WGS sequence"/>
</dbReference>
<dbReference type="PANTHER" id="PTHR33908">
    <property type="entry name" value="MANNOSYLTRANSFERASE YKCB-RELATED"/>
    <property type="match status" value="1"/>
</dbReference>
<organism evidence="9 10">
    <name type="scientific">Gaopeijia maritima</name>
    <dbReference type="NCBI Taxonomy" id="3119007"/>
    <lineage>
        <taxon>Bacteria</taxon>
        <taxon>Pseudomonadati</taxon>
        <taxon>Gemmatimonadota</taxon>
        <taxon>Longimicrobiia</taxon>
        <taxon>Gaopeijiales</taxon>
        <taxon>Gaopeijiaceae</taxon>
        <taxon>Gaopeijia</taxon>
    </lineage>
</organism>
<keyword evidence="7 8" id="KW-0472">Membrane</keyword>
<feature type="transmembrane region" description="Helical" evidence="8">
    <location>
        <begin position="115"/>
        <end position="131"/>
    </location>
</feature>
<evidence type="ECO:0000313" key="10">
    <source>
        <dbReference type="Proteomes" id="UP001484239"/>
    </source>
</evidence>
<protein>
    <recommendedName>
        <fullName evidence="11">Glycosyltransferase RgtA/B/C/D-like domain-containing protein</fullName>
    </recommendedName>
</protein>
<keyword evidence="5 8" id="KW-0812">Transmembrane</keyword>
<name>A0ABU9E7M4_9BACT</name>
<keyword evidence="6 8" id="KW-1133">Transmembrane helix</keyword>
<evidence type="ECO:0000256" key="2">
    <source>
        <dbReference type="ARBA" id="ARBA00022475"/>
    </source>
</evidence>
<dbReference type="InterPro" id="IPR050297">
    <property type="entry name" value="LipidA_mod_glycosyltrf_83"/>
</dbReference>
<sequence>MNRSRVGLAVVAVAAVLAVSWALRATWHAAPHSGGDNAAYVALADALLDGRGYTEVWDPAAPPHTKYPPVFPLALAAAIGLGATTWGALKGVPLLFGLVALAGTVGWGWRRRGPLWGVLAALLTGWSAAFLHYAHYLLSDVPFLAFTVVALWLVERRRSDEWGEVVGAPPPRSEEGDAAPAAPGSVAVAAALGVAGLAWFTRSAGLPLLLAIGLWLVLSKRWRAAAAGAVVLGVPSVWWLLRARNAVGDGAYDREFWMVNPYQPELGEIGLFGLVPRAVENAMGYLGGHLPAALTGSGEGVALAGIAAGFLALIGWGRAVAREIGPAELFAPLYTALILVWPVVWSGDRFALPLVPLVIVYAGEALAWGVARFRADVAVPAMVTSVLVLLAVQGAGVAYAAGVSGDCRAAARVGGPWACSGMGMVQFTEAARWAGENVPEGSATLTRKPRIWYAMGGTPTRTYPFLADPDSLLAVAARAGATYVVLDGVAGQARLLAAAIAARPSAFCSVAGFGGAGGGLRTELLGILPSTGEAAVEGDQVTLAACPAAMRGSGAALTPYRSSMPIPILSSSPSP</sequence>
<keyword evidence="2" id="KW-1003">Cell membrane</keyword>
<evidence type="ECO:0000256" key="7">
    <source>
        <dbReference type="ARBA" id="ARBA00023136"/>
    </source>
</evidence>
<feature type="transmembrane region" description="Helical" evidence="8">
    <location>
        <begin position="224"/>
        <end position="241"/>
    </location>
</feature>
<feature type="transmembrane region" description="Helical" evidence="8">
    <location>
        <begin position="327"/>
        <end position="344"/>
    </location>
</feature>
<dbReference type="RefSeq" id="WP_405286589.1">
    <property type="nucleotide sequence ID" value="NZ_JBBHLI010000003.1"/>
</dbReference>
<feature type="transmembrane region" description="Helical" evidence="8">
    <location>
        <begin position="91"/>
        <end position="109"/>
    </location>
</feature>
<feature type="transmembrane region" description="Helical" evidence="8">
    <location>
        <begin position="350"/>
        <end position="370"/>
    </location>
</feature>
<evidence type="ECO:0000256" key="5">
    <source>
        <dbReference type="ARBA" id="ARBA00022692"/>
    </source>
</evidence>
<evidence type="ECO:0000313" key="9">
    <source>
        <dbReference type="EMBL" id="MEK9500742.1"/>
    </source>
</evidence>
<gene>
    <name evidence="9" type="ORF">WI372_07125</name>
</gene>
<evidence type="ECO:0000256" key="4">
    <source>
        <dbReference type="ARBA" id="ARBA00022679"/>
    </source>
</evidence>
<evidence type="ECO:0000256" key="6">
    <source>
        <dbReference type="ARBA" id="ARBA00022989"/>
    </source>
</evidence>
<feature type="transmembrane region" description="Helical" evidence="8">
    <location>
        <begin position="377"/>
        <end position="401"/>
    </location>
</feature>
<keyword evidence="10" id="KW-1185">Reference proteome</keyword>
<accession>A0ABU9E7M4</accession>
<evidence type="ECO:0008006" key="11">
    <source>
        <dbReference type="Google" id="ProtNLM"/>
    </source>
</evidence>
<evidence type="ECO:0000256" key="1">
    <source>
        <dbReference type="ARBA" id="ARBA00004651"/>
    </source>
</evidence>
<evidence type="ECO:0000256" key="8">
    <source>
        <dbReference type="SAM" id="Phobius"/>
    </source>
</evidence>
<comment type="caution">
    <text evidence="9">The sequence shown here is derived from an EMBL/GenBank/DDBJ whole genome shotgun (WGS) entry which is preliminary data.</text>
</comment>
<comment type="subcellular location">
    <subcellularLocation>
        <location evidence="1">Cell membrane</location>
        <topology evidence="1">Multi-pass membrane protein</topology>
    </subcellularLocation>
</comment>
<dbReference type="EMBL" id="JBBHLI010000003">
    <property type="protein sequence ID" value="MEK9500742.1"/>
    <property type="molecule type" value="Genomic_DNA"/>
</dbReference>
<feature type="transmembrane region" description="Helical" evidence="8">
    <location>
        <begin position="300"/>
        <end position="320"/>
    </location>
</feature>
<dbReference type="PANTHER" id="PTHR33908:SF11">
    <property type="entry name" value="MEMBRANE PROTEIN"/>
    <property type="match status" value="1"/>
</dbReference>
<reference evidence="9 10" key="1">
    <citation type="submission" date="2024-02" db="EMBL/GenBank/DDBJ databases">
        <title>A novel Gemmatimonadota bacterium.</title>
        <authorList>
            <person name="Du Z.-J."/>
            <person name="Ye Y.-Q."/>
        </authorList>
    </citation>
    <scope>NUCLEOTIDE SEQUENCE [LARGE SCALE GENOMIC DNA]</scope>
    <source>
        <strain evidence="9 10">DH-20</strain>
    </source>
</reference>
<keyword evidence="4" id="KW-0808">Transferase</keyword>
<proteinExistence type="predicted"/>
<feature type="transmembrane region" description="Helical" evidence="8">
    <location>
        <begin position="186"/>
        <end position="217"/>
    </location>
</feature>